<dbReference type="CDD" id="cd06223">
    <property type="entry name" value="PRTases_typeI"/>
    <property type="match status" value="1"/>
</dbReference>
<evidence type="ECO:0000313" key="3">
    <source>
        <dbReference type="Proteomes" id="UP000763088"/>
    </source>
</evidence>
<comment type="similarity">
    <text evidence="1">Belongs to the ComF/GntX family.</text>
</comment>
<dbReference type="PANTHER" id="PTHR47505:SF1">
    <property type="entry name" value="DNA UTILIZATION PROTEIN YHGH"/>
    <property type="match status" value="1"/>
</dbReference>
<name>A0A928GHJ3_XYLRU</name>
<evidence type="ECO:0000313" key="2">
    <source>
        <dbReference type="EMBL" id="MBE6266314.1"/>
    </source>
</evidence>
<dbReference type="EMBL" id="SUYD01000008">
    <property type="protein sequence ID" value="MBE6266314.1"/>
    <property type="molecule type" value="Genomic_DNA"/>
</dbReference>
<sequence>MAKKPISFWHRLLDLISPQLCVVCGKRLSAVESVICLSCNLKLPRTDFSKNPYENEMAKLFWGQIPVERAAAFFYYESHSKTANVIYKLKYKSHPEIGPVMGRKVAVEFQRDHFFDGIDGIVPIPLTKKRFRQRGYNQSEEIAKGINEMTGIPIYTGIVKRTVFKGSQTRRRRWERQENVEYAFSLVDGEPIIGKHILLIDDVVTTGATVIACAKELCKAGGVRISILSLGLAKS</sequence>
<organism evidence="2 3">
    <name type="scientific">Xylanibacter ruminicola</name>
    <name type="common">Prevotella ruminicola</name>
    <dbReference type="NCBI Taxonomy" id="839"/>
    <lineage>
        <taxon>Bacteria</taxon>
        <taxon>Pseudomonadati</taxon>
        <taxon>Bacteroidota</taxon>
        <taxon>Bacteroidia</taxon>
        <taxon>Bacteroidales</taxon>
        <taxon>Prevotellaceae</taxon>
        <taxon>Xylanibacter</taxon>
    </lineage>
</organism>
<reference evidence="2" key="1">
    <citation type="submission" date="2019-04" db="EMBL/GenBank/DDBJ databases">
        <title>Evolution of Biomass-Degrading Anaerobic Consortia Revealed by Metagenomics.</title>
        <authorList>
            <person name="Peng X."/>
        </authorList>
    </citation>
    <scope>NUCLEOTIDE SEQUENCE</scope>
    <source>
        <strain evidence="2">SIG141</strain>
    </source>
</reference>
<gene>
    <name evidence="2" type="ORF">E7102_07590</name>
</gene>
<dbReference type="InterPro" id="IPR000836">
    <property type="entry name" value="PRTase_dom"/>
</dbReference>
<dbReference type="Proteomes" id="UP000763088">
    <property type="component" value="Unassembled WGS sequence"/>
</dbReference>
<accession>A0A928GHJ3</accession>
<dbReference type="InterPro" id="IPR029057">
    <property type="entry name" value="PRTase-like"/>
</dbReference>
<proteinExistence type="inferred from homology"/>
<dbReference type="Gene3D" id="3.40.50.2020">
    <property type="match status" value="1"/>
</dbReference>
<dbReference type="SUPFAM" id="SSF53271">
    <property type="entry name" value="PRTase-like"/>
    <property type="match status" value="1"/>
</dbReference>
<comment type="caution">
    <text evidence="2">The sequence shown here is derived from an EMBL/GenBank/DDBJ whole genome shotgun (WGS) entry which is preliminary data.</text>
</comment>
<dbReference type="AlphaFoldDB" id="A0A928GHJ3"/>
<dbReference type="InterPro" id="IPR051910">
    <property type="entry name" value="ComF/GntX_DNA_util-trans"/>
</dbReference>
<dbReference type="PANTHER" id="PTHR47505">
    <property type="entry name" value="DNA UTILIZATION PROTEIN YHGH"/>
    <property type="match status" value="1"/>
</dbReference>
<evidence type="ECO:0000256" key="1">
    <source>
        <dbReference type="ARBA" id="ARBA00008007"/>
    </source>
</evidence>
<protein>
    <submittedName>
        <fullName evidence="2">ComF family protein</fullName>
    </submittedName>
</protein>